<dbReference type="SUPFAM" id="SSF53474">
    <property type="entry name" value="alpha/beta-Hydrolases"/>
    <property type="match status" value="1"/>
</dbReference>
<proteinExistence type="predicted"/>
<feature type="compositionally biased region" description="Polar residues" evidence="1">
    <location>
        <begin position="180"/>
        <end position="198"/>
    </location>
</feature>
<protein>
    <submittedName>
        <fullName evidence="3">Lysophospholipase</fullName>
    </submittedName>
</protein>
<dbReference type="Gene3D" id="3.40.50.1820">
    <property type="entry name" value="alpha/beta hydrolase"/>
    <property type="match status" value="1"/>
</dbReference>
<dbReference type="Pfam" id="PF12146">
    <property type="entry name" value="Hydrolase_4"/>
    <property type="match status" value="1"/>
</dbReference>
<sequence>MSTKMLSLEAKNLVNLDKPTQKNPRAAVLICQSVEENIEDYDSFRQYLEEADLAVYIYSYHDTKTTKDSPQEDCNSDPNISTIIQDVMELRTSISTNHGNIPVLLFGYSFGTIIALSTLINFPQKFSGIVLWNLGPSLERYSCLLTTFILKAEKFFKGSDTPSRFMRQMTSDLQNHENQNRQIFCKDSPSNPTESANNRKCYDHQLNIPVSIWLELMSMATEINSRGSFSSLSRSTSFCLIDGGNTMTATLDYSQTHNLANRLQKEEFYDISLMAFPPIQPHLLHPKNPFRAMESLRRWIVESYLPQVIPLISHDKNSSDDNLNNLHHI</sequence>
<dbReference type="Proteomes" id="UP000736856">
    <property type="component" value="Unassembled WGS sequence"/>
</dbReference>
<evidence type="ECO:0000256" key="1">
    <source>
        <dbReference type="SAM" id="MobiDB-lite"/>
    </source>
</evidence>
<gene>
    <name evidence="3" type="ORF">EU981_03825</name>
</gene>
<organism evidence="3 4">
    <name type="scientific">Candidatus Liberibacter ctenarytainae</name>
    <dbReference type="NCBI Taxonomy" id="2020335"/>
    <lineage>
        <taxon>Bacteria</taxon>
        <taxon>Pseudomonadati</taxon>
        <taxon>Pseudomonadota</taxon>
        <taxon>Alphaproteobacteria</taxon>
        <taxon>Hyphomicrobiales</taxon>
        <taxon>Rhizobiaceae</taxon>
        <taxon>Liberibacter</taxon>
    </lineage>
</organism>
<dbReference type="InterPro" id="IPR029058">
    <property type="entry name" value="AB_hydrolase_fold"/>
</dbReference>
<dbReference type="InterPro" id="IPR022742">
    <property type="entry name" value="Hydrolase_4"/>
</dbReference>
<evidence type="ECO:0000313" key="3">
    <source>
        <dbReference type="EMBL" id="MBL0849188.1"/>
    </source>
</evidence>
<accession>A0A937AFL9</accession>
<dbReference type="EMBL" id="SEOL01000007">
    <property type="protein sequence ID" value="MBL0849188.1"/>
    <property type="molecule type" value="Genomic_DNA"/>
</dbReference>
<dbReference type="AlphaFoldDB" id="A0A937AFL9"/>
<comment type="caution">
    <text evidence="3">The sequence shown here is derived from an EMBL/GenBank/DDBJ whole genome shotgun (WGS) entry which is preliminary data.</text>
</comment>
<evidence type="ECO:0000259" key="2">
    <source>
        <dbReference type="Pfam" id="PF12146"/>
    </source>
</evidence>
<evidence type="ECO:0000313" key="4">
    <source>
        <dbReference type="Proteomes" id="UP000736856"/>
    </source>
</evidence>
<feature type="domain" description="Serine aminopeptidase S33" evidence="2">
    <location>
        <begin position="23"/>
        <end position="152"/>
    </location>
</feature>
<name>A0A937AFL9_9HYPH</name>
<reference evidence="3" key="1">
    <citation type="submission" date="2019-02" db="EMBL/GenBank/DDBJ databases">
        <title>A novel Candidatus Liberibacter species associated with the New Zealand native fuchsia psyllid, Ctenarytaina fuchsiae.</title>
        <authorList>
            <person name="Thompson S.M."/>
            <person name="Jorgensen N."/>
            <person name="David C."/>
            <person name="Bulman S.R."/>
            <person name="Smith G.R."/>
        </authorList>
    </citation>
    <scope>NUCLEOTIDE SEQUENCE</scope>
    <source>
        <strain evidence="3">Oxford</strain>
    </source>
</reference>
<feature type="region of interest" description="Disordered" evidence="1">
    <location>
        <begin position="178"/>
        <end position="198"/>
    </location>
</feature>